<name>A0ABP1FXH0_9CHLO</name>
<dbReference type="PANTHER" id="PTHR43066">
    <property type="entry name" value="RHOMBOID-RELATED PROTEIN"/>
    <property type="match status" value="1"/>
</dbReference>
<dbReference type="InterPro" id="IPR022764">
    <property type="entry name" value="Peptidase_S54_rhomboid_dom"/>
</dbReference>
<evidence type="ECO:0000256" key="9">
    <source>
        <dbReference type="SAM" id="Phobius"/>
    </source>
</evidence>
<evidence type="ECO:0000259" key="11">
    <source>
        <dbReference type="Pfam" id="PF01694"/>
    </source>
</evidence>
<feature type="chain" id="PRO_5046063717" evidence="10">
    <location>
        <begin position="27"/>
        <end position="635"/>
    </location>
</feature>
<comment type="caution">
    <text evidence="12">The sequence shown here is derived from an EMBL/GenBank/DDBJ whole genome shotgun (WGS) entry which is preliminary data.</text>
</comment>
<evidence type="ECO:0000256" key="10">
    <source>
        <dbReference type="SAM" id="SignalP"/>
    </source>
</evidence>
<reference evidence="12 13" key="1">
    <citation type="submission" date="2024-06" db="EMBL/GenBank/DDBJ databases">
        <authorList>
            <person name="Kraege A."/>
            <person name="Thomma B."/>
        </authorList>
    </citation>
    <scope>NUCLEOTIDE SEQUENCE [LARGE SCALE GENOMIC DNA]</scope>
</reference>
<keyword evidence="6 9" id="KW-1133">Transmembrane helix</keyword>
<accession>A0ABP1FXH0</accession>
<evidence type="ECO:0000313" key="12">
    <source>
        <dbReference type="EMBL" id="CAL5224585.1"/>
    </source>
</evidence>
<evidence type="ECO:0000256" key="8">
    <source>
        <dbReference type="SAM" id="MobiDB-lite"/>
    </source>
</evidence>
<dbReference type="EMBL" id="CAXHTA020000011">
    <property type="protein sequence ID" value="CAL5224585.1"/>
    <property type="molecule type" value="Genomic_DNA"/>
</dbReference>
<comment type="similarity">
    <text evidence="2">Belongs to the peptidase S54 family.</text>
</comment>
<comment type="subcellular location">
    <subcellularLocation>
        <location evidence="1">Membrane</location>
        <topology evidence="1">Multi-pass membrane protein</topology>
    </subcellularLocation>
</comment>
<feature type="transmembrane region" description="Helical" evidence="9">
    <location>
        <begin position="591"/>
        <end position="609"/>
    </location>
</feature>
<proteinExistence type="inferred from homology"/>
<dbReference type="SUPFAM" id="SSF144091">
    <property type="entry name" value="Rhomboid-like"/>
    <property type="match status" value="2"/>
</dbReference>
<sequence>MEQRPPVTLALLAVNVLLYFQPEALGGVVPPIRDACLQPYQIVQGLQFSRLLWSAFLHADEMHLFYNMSSLLWKGCQLEPDLGSLSFLALVGELLALSHVATVGLAAAAAKMLPDLAGDQYYSSCAIGFSAVLFALKVVLSYRTPGWSHVAGFELPTKYVCWAELAYIQLLTPQASFLGHLGGILAGLLHVHVFERLTLSGAGALPGFRGWNMFRWQRPAAYTGTARYATENGEAGSAADDVREHWTRRQAGQQDGRRLGRSSMRDQQQDVRSSADSRQSNASLRRGSEQDPFTDRSRQQRRPMWKRVFRWERGVLLVALLAIAVATTPDEQHFVKFVQEYTQRGLGFLPGFAASSLLWLQMKGGSGPVFWNARAFSIARYQGFTFLGILNTWIPLPVRFFSSWGARWWGQASSMLGDGDVRWPLPLEVLVAVNLVVFLGWLLGSTRWMVKYFEVSARNFVRRPWTLLTASVSHADLYSLIGNFQMLFMVGPYLQAELGWKMFTGLYFVSGVAANVADYIGNVLVRRRRLWSTKGASAAVYALLACTALMQPYRKFVWLFGIELNSLGLLGAKLLYEYVAKSLGGGPVPELLARIVGAGTGFVFASILLDCNFLDCLPKTIVPWNSRVIASSALR</sequence>
<dbReference type="Pfam" id="PF01694">
    <property type="entry name" value="Rhomboid"/>
    <property type="match status" value="2"/>
</dbReference>
<feature type="transmembrane region" description="Helical" evidence="9">
    <location>
        <begin position="381"/>
        <end position="401"/>
    </location>
</feature>
<evidence type="ECO:0000313" key="13">
    <source>
        <dbReference type="Proteomes" id="UP001497392"/>
    </source>
</evidence>
<dbReference type="InterPro" id="IPR035952">
    <property type="entry name" value="Rhomboid-like_sf"/>
</dbReference>
<feature type="transmembrane region" description="Helical" evidence="9">
    <location>
        <begin position="465"/>
        <end position="488"/>
    </location>
</feature>
<feature type="compositionally biased region" description="Basic and acidic residues" evidence="8">
    <location>
        <begin position="255"/>
        <end position="275"/>
    </location>
</feature>
<feature type="transmembrane region" description="Helical" evidence="9">
    <location>
        <begin position="556"/>
        <end position="579"/>
    </location>
</feature>
<keyword evidence="4 9" id="KW-0812">Transmembrane</keyword>
<evidence type="ECO:0000256" key="3">
    <source>
        <dbReference type="ARBA" id="ARBA00022670"/>
    </source>
</evidence>
<feature type="signal peptide" evidence="10">
    <location>
        <begin position="1"/>
        <end position="26"/>
    </location>
</feature>
<feature type="domain" description="Peptidase S54 rhomboid" evidence="11">
    <location>
        <begin position="463"/>
        <end position="609"/>
    </location>
</feature>
<evidence type="ECO:0000256" key="6">
    <source>
        <dbReference type="ARBA" id="ARBA00022989"/>
    </source>
</evidence>
<evidence type="ECO:0000256" key="4">
    <source>
        <dbReference type="ARBA" id="ARBA00022692"/>
    </source>
</evidence>
<feature type="transmembrane region" description="Helical" evidence="9">
    <location>
        <begin position="341"/>
        <end position="360"/>
    </location>
</feature>
<protein>
    <submittedName>
        <fullName evidence="12">G7292 protein</fullName>
    </submittedName>
</protein>
<evidence type="ECO:0000256" key="5">
    <source>
        <dbReference type="ARBA" id="ARBA00022801"/>
    </source>
</evidence>
<keyword evidence="3" id="KW-0645">Protease</keyword>
<keyword evidence="10" id="KW-0732">Signal</keyword>
<feature type="compositionally biased region" description="Basic and acidic residues" evidence="8">
    <location>
        <begin position="286"/>
        <end position="298"/>
    </location>
</feature>
<evidence type="ECO:0000256" key="2">
    <source>
        <dbReference type="ARBA" id="ARBA00009045"/>
    </source>
</evidence>
<feature type="transmembrane region" description="Helical" evidence="9">
    <location>
        <begin position="121"/>
        <end position="140"/>
    </location>
</feature>
<keyword evidence="5" id="KW-0378">Hydrolase</keyword>
<dbReference type="PANTHER" id="PTHR43066:SF1">
    <property type="entry name" value="RHOMBOID PROTEIN 2"/>
    <property type="match status" value="1"/>
</dbReference>
<feature type="transmembrane region" description="Helical" evidence="9">
    <location>
        <begin position="85"/>
        <end position="109"/>
    </location>
</feature>
<feature type="transmembrane region" description="Helical" evidence="9">
    <location>
        <begin position="311"/>
        <end position="329"/>
    </location>
</feature>
<feature type="transmembrane region" description="Helical" evidence="9">
    <location>
        <begin position="500"/>
        <end position="519"/>
    </location>
</feature>
<feature type="transmembrane region" description="Helical" evidence="9">
    <location>
        <begin position="421"/>
        <end position="444"/>
    </location>
</feature>
<evidence type="ECO:0000256" key="7">
    <source>
        <dbReference type="ARBA" id="ARBA00023136"/>
    </source>
</evidence>
<feature type="region of interest" description="Disordered" evidence="8">
    <location>
        <begin position="233"/>
        <end position="299"/>
    </location>
</feature>
<evidence type="ECO:0000256" key="1">
    <source>
        <dbReference type="ARBA" id="ARBA00004141"/>
    </source>
</evidence>
<feature type="domain" description="Peptidase S54 rhomboid" evidence="11">
    <location>
        <begin position="47"/>
        <end position="191"/>
    </location>
</feature>
<gene>
    <name evidence="12" type="primary">g7292</name>
    <name evidence="12" type="ORF">VP750_LOCUS6244</name>
</gene>
<organism evidence="12 13">
    <name type="scientific">Coccomyxa viridis</name>
    <dbReference type="NCBI Taxonomy" id="1274662"/>
    <lineage>
        <taxon>Eukaryota</taxon>
        <taxon>Viridiplantae</taxon>
        <taxon>Chlorophyta</taxon>
        <taxon>core chlorophytes</taxon>
        <taxon>Trebouxiophyceae</taxon>
        <taxon>Trebouxiophyceae incertae sedis</taxon>
        <taxon>Coccomyxaceae</taxon>
        <taxon>Coccomyxa</taxon>
    </lineage>
</organism>
<dbReference type="Proteomes" id="UP001497392">
    <property type="component" value="Unassembled WGS sequence"/>
</dbReference>
<dbReference type="Gene3D" id="1.20.1540.10">
    <property type="entry name" value="Rhomboid-like"/>
    <property type="match status" value="2"/>
</dbReference>
<keyword evidence="7 9" id="KW-0472">Membrane</keyword>
<keyword evidence="13" id="KW-1185">Reference proteome</keyword>